<evidence type="ECO:0000313" key="2">
    <source>
        <dbReference type="Proteomes" id="UP000027186"/>
    </source>
</evidence>
<keyword evidence="1" id="KW-0614">Plasmid</keyword>
<protein>
    <submittedName>
        <fullName evidence="1">Uncharacterized protein</fullName>
    </submittedName>
</protein>
<dbReference type="KEGG" id="abq:ABAZ39_26810"/>
<gene>
    <name evidence="1" type="ORF">ABAZ39_26810</name>
</gene>
<evidence type="ECO:0000313" key="1">
    <source>
        <dbReference type="EMBL" id="AIB15486.1"/>
    </source>
</evidence>
<sequence length="64" mass="6742">MAYASAHHSHHDGLLSSIAKGVTEFASAWFSATPLYIVFQAVSSGTYAPAAGTSTLDLPTLMRE</sequence>
<dbReference type="Proteomes" id="UP000027186">
    <property type="component" value="Plasmid AbAZ39_p2"/>
</dbReference>
<dbReference type="RefSeq" id="WP_040137020.1">
    <property type="nucleotide sequence ID" value="NZ_CP007795.1"/>
</dbReference>
<proteinExistence type="predicted"/>
<name>A0A060DNM5_9PROT</name>
<accession>A0A060DNM5</accession>
<dbReference type="EMBL" id="CP007795">
    <property type="protein sequence ID" value="AIB15486.1"/>
    <property type="molecule type" value="Genomic_DNA"/>
</dbReference>
<dbReference type="AlphaFoldDB" id="A0A060DNM5"/>
<organism evidence="1 2">
    <name type="scientific">Azospirillum argentinense</name>
    <dbReference type="NCBI Taxonomy" id="2970906"/>
    <lineage>
        <taxon>Bacteria</taxon>
        <taxon>Pseudomonadati</taxon>
        <taxon>Pseudomonadota</taxon>
        <taxon>Alphaproteobacteria</taxon>
        <taxon>Rhodospirillales</taxon>
        <taxon>Azospirillaceae</taxon>
        <taxon>Azospirillum</taxon>
    </lineage>
</organism>
<geneLocation type="plasmid" evidence="1 2">
    <name>AbAZ39_p2</name>
</geneLocation>
<reference evidence="1 2" key="1">
    <citation type="journal article" date="2014" name="Genome Announc.">
        <title>Complete Genome Sequence of the Model Rhizosphere Strain Azospirillum brasilense Az39, Successfully Applied in Agriculture.</title>
        <authorList>
            <person name="Rivera D."/>
            <person name="Revale S."/>
            <person name="Molina R."/>
            <person name="Gualpa J."/>
            <person name="Puente M."/>
            <person name="Maroniche G."/>
            <person name="Paris G."/>
            <person name="Baker D."/>
            <person name="Clavijo B."/>
            <person name="McLay K."/>
            <person name="Spaepen S."/>
            <person name="Perticari A."/>
            <person name="Vazquez M."/>
            <person name="Wisniewski-Dye F."/>
            <person name="Watkins C."/>
            <person name="Martinez-Abarca F."/>
            <person name="Vanderleyden J."/>
            <person name="Cassan F."/>
        </authorList>
    </citation>
    <scope>NUCLEOTIDE SEQUENCE [LARGE SCALE GENOMIC DNA]</scope>
    <source>
        <strain evidence="1 2">Az39</strain>
        <plasmid evidence="1">AbAZ39_p2</plasmid>
    </source>
</reference>